<dbReference type="Gene3D" id="3.40.50.300">
    <property type="entry name" value="P-loop containing nucleotide triphosphate hydrolases"/>
    <property type="match status" value="1"/>
</dbReference>
<gene>
    <name evidence="3" type="ORF">TSUD_291090</name>
</gene>
<dbReference type="Gene3D" id="1.10.8.430">
    <property type="entry name" value="Helical domain of apoptotic protease-activating factors"/>
    <property type="match status" value="1"/>
</dbReference>
<dbReference type="Proteomes" id="UP000242715">
    <property type="component" value="Unassembled WGS sequence"/>
</dbReference>
<dbReference type="PRINTS" id="PR00364">
    <property type="entry name" value="DISEASERSIST"/>
</dbReference>
<dbReference type="EMBL" id="DF974949">
    <property type="protein sequence ID" value="GAU51033.1"/>
    <property type="molecule type" value="Genomic_DNA"/>
</dbReference>
<keyword evidence="1" id="KW-0611">Plant defense</keyword>
<accession>A0A2Z6P864</accession>
<protein>
    <recommendedName>
        <fullName evidence="2">NB-ARC domain-containing protein</fullName>
    </recommendedName>
</protein>
<evidence type="ECO:0000256" key="1">
    <source>
        <dbReference type="ARBA" id="ARBA00022821"/>
    </source>
</evidence>
<sequence length="690" mass="79095">MEDISSVSRTNYVKVLLDELVSVVDNMKSTKLDLSLFKNLKTTLLKLQVILDYAEDKHITTINLTVGSWLDTQMGNAVIQVYALFDKINIEALRLKVEAPEYQFNRMINYELQRLIERLEFYHELQRSIERLSASNSSSYWNETLTTTSSDLVDESSIQLLSLSTSVKVLLDSLVSSLFVDILRSKIVDDSSFLDKLKIRLARLQDVLNYTMGRHFINPTVMEWFGMLQYDVFEVETLFGEINTEALWYKGKIAPTTSQVLINVSSPFKRWVINSKMQKLIESLECLSPGRQKCELDVSIVSIQNLSLSAYVNVLLDRLDSIEFKENFRTTKLDVSLLEKLRRTLLVLHRDGAEQDHILIVGHWLDILRNVVFEVGYFLDKINPEALRFEVERKLKNLSSPSILFNGVTNSKFQKLIERLEFLSSRAQGQFGGSGSRSFWNETPRNSVLDDESSIYGRDTDIKKLKHLLLSSDDGDSKIGIISIVGTEGIGKTTLAKLLYNNSEVYDKFELKMWAHVSKHFDDVIVFETILHDFYRERNDTSGVNNSYPKFLLVLDEVRDERSINWTLLMNICNVGETGSRIIITTHDERVALSMQTFAPFIQTFLSIHYLRPLESEDCWSLLARHAFGACNDQQQFNLEEIGREIANKCFGSPFAAVALGDILRTKLSPDYWNVVLESDIWFSCGLQKA</sequence>
<keyword evidence="4" id="KW-1185">Reference proteome</keyword>
<proteinExistence type="predicted"/>
<name>A0A2Z6P864_TRISU</name>
<evidence type="ECO:0000313" key="3">
    <source>
        <dbReference type="EMBL" id="GAU51033.1"/>
    </source>
</evidence>
<dbReference type="AlphaFoldDB" id="A0A2Z6P864"/>
<dbReference type="InterPro" id="IPR027417">
    <property type="entry name" value="P-loop_NTPase"/>
</dbReference>
<dbReference type="PANTHER" id="PTHR36766:SF40">
    <property type="entry name" value="DISEASE RESISTANCE PROTEIN RGA3"/>
    <property type="match status" value="1"/>
</dbReference>
<evidence type="ECO:0000259" key="2">
    <source>
        <dbReference type="Pfam" id="PF00931"/>
    </source>
</evidence>
<feature type="domain" description="NB-ARC" evidence="2">
    <location>
        <begin position="459"/>
        <end position="628"/>
    </location>
</feature>
<dbReference type="GO" id="GO:0043531">
    <property type="term" value="F:ADP binding"/>
    <property type="evidence" value="ECO:0007669"/>
    <property type="project" value="InterPro"/>
</dbReference>
<dbReference type="OrthoDB" id="981159at2759"/>
<dbReference type="SUPFAM" id="SSF52540">
    <property type="entry name" value="P-loop containing nucleoside triphosphate hydrolases"/>
    <property type="match status" value="1"/>
</dbReference>
<reference evidence="4" key="1">
    <citation type="journal article" date="2017" name="Front. Plant Sci.">
        <title>Climate Clever Clovers: New Paradigm to Reduce the Environmental Footprint of Ruminants by Breeding Low Methanogenic Forages Utilizing Haplotype Variation.</title>
        <authorList>
            <person name="Kaur P."/>
            <person name="Appels R."/>
            <person name="Bayer P.E."/>
            <person name="Keeble-Gagnere G."/>
            <person name="Wang J."/>
            <person name="Hirakawa H."/>
            <person name="Shirasawa K."/>
            <person name="Vercoe P."/>
            <person name="Stefanova K."/>
            <person name="Durmic Z."/>
            <person name="Nichols P."/>
            <person name="Revell C."/>
            <person name="Isobe S.N."/>
            <person name="Edwards D."/>
            <person name="Erskine W."/>
        </authorList>
    </citation>
    <scope>NUCLEOTIDE SEQUENCE [LARGE SCALE GENOMIC DNA]</scope>
    <source>
        <strain evidence="4">cv. Daliak</strain>
    </source>
</reference>
<dbReference type="GO" id="GO:0006952">
    <property type="term" value="P:defense response"/>
    <property type="evidence" value="ECO:0007669"/>
    <property type="project" value="UniProtKB-KW"/>
</dbReference>
<evidence type="ECO:0000313" key="4">
    <source>
        <dbReference type="Proteomes" id="UP000242715"/>
    </source>
</evidence>
<organism evidence="3 4">
    <name type="scientific">Trifolium subterraneum</name>
    <name type="common">Subterranean clover</name>
    <dbReference type="NCBI Taxonomy" id="3900"/>
    <lineage>
        <taxon>Eukaryota</taxon>
        <taxon>Viridiplantae</taxon>
        <taxon>Streptophyta</taxon>
        <taxon>Embryophyta</taxon>
        <taxon>Tracheophyta</taxon>
        <taxon>Spermatophyta</taxon>
        <taxon>Magnoliopsida</taxon>
        <taxon>eudicotyledons</taxon>
        <taxon>Gunneridae</taxon>
        <taxon>Pentapetalae</taxon>
        <taxon>rosids</taxon>
        <taxon>fabids</taxon>
        <taxon>Fabales</taxon>
        <taxon>Fabaceae</taxon>
        <taxon>Papilionoideae</taxon>
        <taxon>50 kb inversion clade</taxon>
        <taxon>NPAAA clade</taxon>
        <taxon>Hologalegina</taxon>
        <taxon>IRL clade</taxon>
        <taxon>Trifolieae</taxon>
        <taxon>Trifolium</taxon>
    </lineage>
</organism>
<dbReference type="Pfam" id="PF00931">
    <property type="entry name" value="NB-ARC"/>
    <property type="match status" value="1"/>
</dbReference>
<dbReference type="InterPro" id="IPR002182">
    <property type="entry name" value="NB-ARC"/>
</dbReference>
<dbReference type="PANTHER" id="PTHR36766">
    <property type="entry name" value="PLANT BROAD-SPECTRUM MILDEW RESISTANCE PROTEIN RPW8"/>
    <property type="match status" value="1"/>
</dbReference>
<dbReference type="InterPro" id="IPR042197">
    <property type="entry name" value="Apaf_helical"/>
</dbReference>